<feature type="non-terminal residue" evidence="1">
    <location>
        <position position="55"/>
    </location>
</feature>
<organism evidence="1 2">
    <name type="scientific">Racocetra persica</name>
    <dbReference type="NCBI Taxonomy" id="160502"/>
    <lineage>
        <taxon>Eukaryota</taxon>
        <taxon>Fungi</taxon>
        <taxon>Fungi incertae sedis</taxon>
        <taxon>Mucoromycota</taxon>
        <taxon>Glomeromycotina</taxon>
        <taxon>Glomeromycetes</taxon>
        <taxon>Diversisporales</taxon>
        <taxon>Gigasporaceae</taxon>
        <taxon>Racocetra</taxon>
    </lineage>
</organism>
<evidence type="ECO:0000313" key="2">
    <source>
        <dbReference type="Proteomes" id="UP000789920"/>
    </source>
</evidence>
<reference evidence="1" key="1">
    <citation type="submission" date="2021-06" db="EMBL/GenBank/DDBJ databases">
        <authorList>
            <person name="Kallberg Y."/>
            <person name="Tangrot J."/>
            <person name="Rosling A."/>
        </authorList>
    </citation>
    <scope>NUCLEOTIDE SEQUENCE</scope>
    <source>
        <strain evidence="1">MA461A</strain>
    </source>
</reference>
<sequence length="55" mass="6466">MQYMYCTQSNEYNNSSTWLQFGDLNPLHEECISGNKTLDNYIIKCQSGAFNYEEE</sequence>
<dbReference type="EMBL" id="CAJVQC010158384">
    <property type="protein sequence ID" value="CAG8847927.1"/>
    <property type="molecule type" value="Genomic_DNA"/>
</dbReference>
<dbReference type="Proteomes" id="UP000789920">
    <property type="component" value="Unassembled WGS sequence"/>
</dbReference>
<comment type="caution">
    <text evidence="1">The sequence shown here is derived from an EMBL/GenBank/DDBJ whole genome shotgun (WGS) entry which is preliminary data.</text>
</comment>
<protein>
    <submittedName>
        <fullName evidence="1">9788_t:CDS:1</fullName>
    </submittedName>
</protein>
<name>A0ACA9SSP1_9GLOM</name>
<accession>A0ACA9SSP1</accession>
<proteinExistence type="predicted"/>
<evidence type="ECO:0000313" key="1">
    <source>
        <dbReference type="EMBL" id="CAG8847927.1"/>
    </source>
</evidence>
<keyword evidence="2" id="KW-1185">Reference proteome</keyword>
<gene>
    <name evidence="1" type="ORF">RPERSI_LOCUS34872</name>
</gene>